<dbReference type="InterPro" id="IPR044066">
    <property type="entry name" value="TRIAD_supradom"/>
</dbReference>
<feature type="compositionally biased region" description="Polar residues" evidence="9">
    <location>
        <begin position="84"/>
        <end position="103"/>
    </location>
</feature>
<dbReference type="SMART" id="SM00647">
    <property type="entry name" value="IBR"/>
    <property type="match status" value="2"/>
</dbReference>
<evidence type="ECO:0000313" key="12">
    <source>
        <dbReference type="Proteomes" id="UP000663882"/>
    </source>
</evidence>
<dbReference type="InterPro" id="IPR002867">
    <property type="entry name" value="IBR_dom"/>
</dbReference>
<evidence type="ECO:0000313" key="11">
    <source>
        <dbReference type="EMBL" id="CAF1056898.1"/>
    </source>
</evidence>
<dbReference type="OrthoDB" id="1431934at2759"/>
<reference evidence="11" key="1">
    <citation type="submission" date="2021-02" db="EMBL/GenBank/DDBJ databases">
        <authorList>
            <person name="Nowell W R."/>
        </authorList>
    </citation>
    <scope>NUCLEOTIDE SEQUENCE</scope>
</reference>
<evidence type="ECO:0000256" key="1">
    <source>
        <dbReference type="ARBA" id="ARBA00001798"/>
    </source>
</evidence>
<evidence type="ECO:0000256" key="4">
    <source>
        <dbReference type="ARBA" id="ARBA00022723"/>
    </source>
</evidence>
<dbReference type="InterPro" id="IPR031127">
    <property type="entry name" value="E3_UB_ligase_RBR"/>
</dbReference>
<evidence type="ECO:0000256" key="2">
    <source>
        <dbReference type="ARBA" id="ARBA00012251"/>
    </source>
</evidence>
<accession>A0A814KY48</accession>
<dbReference type="Gene3D" id="1.20.120.1750">
    <property type="match status" value="1"/>
</dbReference>
<sequence length="670" mass="78905">MANRHSNKLLTSGYVWNHYGPDRSVDKSPTGIIIHLGKEERTPVNLSSLRNQQVQQSSYDQGLKSWINHQEHNRNVPGLKKMETSSSTTQKLSNNYSSTTQVNNRTTHKQLSPIVSYNYSPVKQILHSHNHDQHSLTNYQTSSSHDSFKYIMPLQEQTFDKSWINHQEHNRNVPGLKKMETSSSTTQKLSNNYSSTTQVNNRTTHKQLSPIVSYNYSPVKQILHSHNHDQHSLTNYQTSSSHDSFKYIMPLQEQTFDKVKYTTHRVFDETDVFYHNLARAIQHPSDILFNESLERYPRQHMPIKSDNDFNHIELTDIRYILNLIEQDYLHTIQPYVSGVTFKKNNEDDQVLVDIGSIALATVEKDNEYQDSDSMMHQIDSSDYHSANPNEFCLWNHDNYQHSEMKHDQNTPCEVNVVMTEKTAIVKENQISSSTRECVVCFVEQPEREFYPTYSEKCRHTRRYICNKCTSYSVKTILDSGISSRVACPEINCLVKWNSDEIRRVLLATENNLLLRKYDAYLIKRFFENQFNFFWCAHECGSGQYDYRRVTRNWKITCSQCKRDTCAFHRIKWHEGMTCEQYDRLYPSSDTRTRKWIKKNSKKCPRCQCNIEKDGGCDHITCQKCRYEFCWDCLIDYSSFKNYANVEHKINCRNHPIGKFVLPMRFLKFRR</sequence>
<dbReference type="PROSITE" id="PS51873">
    <property type="entry name" value="TRIAD"/>
    <property type="match status" value="1"/>
</dbReference>
<proteinExistence type="predicted"/>
<comment type="catalytic activity">
    <reaction evidence="1">
        <text>[E2 ubiquitin-conjugating enzyme]-S-ubiquitinyl-L-cysteine + [acceptor protein]-L-lysine = [E2 ubiquitin-conjugating enzyme]-L-cysteine + [acceptor protein]-N(6)-ubiquitinyl-L-lysine.</text>
        <dbReference type="EC" id="2.3.2.31"/>
    </reaction>
</comment>
<keyword evidence="7" id="KW-0833">Ubl conjugation pathway</keyword>
<protein>
    <recommendedName>
        <fullName evidence="2">RBR-type E3 ubiquitin transferase</fullName>
        <ecNumber evidence="2">2.3.2.31</ecNumber>
    </recommendedName>
</protein>
<name>A0A814KY48_9BILA</name>
<comment type="caution">
    <text evidence="11">The sequence shown here is derived from an EMBL/GenBank/DDBJ whole genome shotgun (WGS) entry which is preliminary data.</text>
</comment>
<evidence type="ECO:0000256" key="5">
    <source>
        <dbReference type="ARBA" id="ARBA00022737"/>
    </source>
</evidence>
<keyword evidence="6" id="KW-0863">Zinc-finger</keyword>
<dbReference type="GO" id="GO:0008270">
    <property type="term" value="F:zinc ion binding"/>
    <property type="evidence" value="ECO:0007669"/>
    <property type="project" value="UniProtKB-KW"/>
</dbReference>
<dbReference type="AlphaFoldDB" id="A0A814KY48"/>
<dbReference type="InterPro" id="IPR013083">
    <property type="entry name" value="Znf_RING/FYVE/PHD"/>
</dbReference>
<evidence type="ECO:0000256" key="8">
    <source>
        <dbReference type="ARBA" id="ARBA00022833"/>
    </source>
</evidence>
<evidence type="ECO:0000256" key="7">
    <source>
        <dbReference type="ARBA" id="ARBA00022786"/>
    </source>
</evidence>
<gene>
    <name evidence="11" type="ORF">RFH988_LOCUS17041</name>
</gene>
<feature type="region of interest" description="Disordered" evidence="9">
    <location>
        <begin position="71"/>
        <end position="103"/>
    </location>
</feature>
<evidence type="ECO:0000259" key="10">
    <source>
        <dbReference type="PROSITE" id="PS51873"/>
    </source>
</evidence>
<keyword evidence="8" id="KW-0862">Zinc</keyword>
<dbReference type="Proteomes" id="UP000663882">
    <property type="component" value="Unassembled WGS sequence"/>
</dbReference>
<keyword evidence="4" id="KW-0479">Metal-binding</keyword>
<dbReference type="Pfam" id="PF01485">
    <property type="entry name" value="IBR"/>
    <property type="match status" value="1"/>
</dbReference>
<dbReference type="Pfam" id="PF22191">
    <property type="entry name" value="IBR_1"/>
    <property type="match status" value="1"/>
</dbReference>
<feature type="domain" description="RING-type" evidence="10">
    <location>
        <begin position="433"/>
        <end position="660"/>
    </location>
</feature>
<dbReference type="EMBL" id="CAJNOO010000895">
    <property type="protein sequence ID" value="CAF1056898.1"/>
    <property type="molecule type" value="Genomic_DNA"/>
</dbReference>
<evidence type="ECO:0000256" key="3">
    <source>
        <dbReference type="ARBA" id="ARBA00022679"/>
    </source>
</evidence>
<dbReference type="GO" id="GO:0016567">
    <property type="term" value="P:protein ubiquitination"/>
    <property type="evidence" value="ECO:0007669"/>
    <property type="project" value="InterPro"/>
</dbReference>
<keyword evidence="3" id="KW-0808">Transferase</keyword>
<dbReference type="PANTHER" id="PTHR11685">
    <property type="entry name" value="RBR FAMILY RING FINGER AND IBR DOMAIN-CONTAINING"/>
    <property type="match status" value="1"/>
</dbReference>
<keyword evidence="5" id="KW-0677">Repeat</keyword>
<dbReference type="Gene3D" id="3.30.40.10">
    <property type="entry name" value="Zinc/RING finger domain, C3HC4 (zinc finger)"/>
    <property type="match status" value="1"/>
</dbReference>
<dbReference type="SUPFAM" id="SSF57850">
    <property type="entry name" value="RING/U-box"/>
    <property type="match status" value="3"/>
</dbReference>
<evidence type="ECO:0000256" key="6">
    <source>
        <dbReference type="ARBA" id="ARBA00022771"/>
    </source>
</evidence>
<organism evidence="11 12">
    <name type="scientific">Rotaria sordida</name>
    <dbReference type="NCBI Taxonomy" id="392033"/>
    <lineage>
        <taxon>Eukaryota</taxon>
        <taxon>Metazoa</taxon>
        <taxon>Spiralia</taxon>
        <taxon>Gnathifera</taxon>
        <taxon>Rotifera</taxon>
        <taxon>Eurotatoria</taxon>
        <taxon>Bdelloidea</taxon>
        <taxon>Philodinida</taxon>
        <taxon>Philodinidae</taxon>
        <taxon>Rotaria</taxon>
    </lineage>
</organism>
<dbReference type="GO" id="GO:0061630">
    <property type="term" value="F:ubiquitin protein ligase activity"/>
    <property type="evidence" value="ECO:0007669"/>
    <property type="project" value="UniProtKB-EC"/>
</dbReference>
<dbReference type="EC" id="2.3.2.31" evidence="2"/>
<evidence type="ECO:0000256" key="9">
    <source>
        <dbReference type="SAM" id="MobiDB-lite"/>
    </source>
</evidence>